<comment type="caution">
    <text evidence="8">The sequence shown here is derived from an EMBL/GenBank/DDBJ whole genome shotgun (WGS) entry which is preliminary data.</text>
</comment>
<dbReference type="InterPro" id="IPR002197">
    <property type="entry name" value="HTH_Fis"/>
</dbReference>
<keyword evidence="2" id="KW-0067">ATP-binding</keyword>
<dbReference type="Pfam" id="PF25601">
    <property type="entry name" value="AAA_lid_14"/>
    <property type="match status" value="1"/>
</dbReference>
<feature type="domain" description="PAS" evidence="7">
    <location>
        <begin position="38"/>
        <end position="75"/>
    </location>
</feature>
<proteinExistence type="predicted"/>
<evidence type="ECO:0000256" key="5">
    <source>
        <dbReference type="SAM" id="Coils"/>
    </source>
</evidence>
<dbReference type="SMART" id="SM00091">
    <property type="entry name" value="PAS"/>
    <property type="match status" value="1"/>
</dbReference>
<dbReference type="InterPro" id="IPR035965">
    <property type="entry name" value="PAS-like_dom_sf"/>
</dbReference>
<keyword evidence="1" id="KW-0547">Nucleotide-binding</keyword>
<dbReference type="PROSITE" id="PS50045">
    <property type="entry name" value="SIGMA54_INTERACT_4"/>
    <property type="match status" value="1"/>
</dbReference>
<accession>A0AA41RAC3</accession>
<dbReference type="InterPro" id="IPR002078">
    <property type="entry name" value="Sigma_54_int"/>
</dbReference>
<dbReference type="Gene3D" id="3.40.50.300">
    <property type="entry name" value="P-loop containing nucleotide triphosphate hydrolases"/>
    <property type="match status" value="1"/>
</dbReference>
<organism evidence="8 9">
    <name type="scientific">Desulfatitalea alkaliphila</name>
    <dbReference type="NCBI Taxonomy" id="2929485"/>
    <lineage>
        <taxon>Bacteria</taxon>
        <taxon>Pseudomonadati</taxon>
        <taxon>Thermodesulfobacteriota</taxon>
        <taxon>Desulfobacteria</taxon>
        <taxon>Desulfobacterales</taxon>
        <taxon>Desulfosarcinaceae</taxon>
        <taxon>Desulfatitalea</taxon>
    </lineage>
</organism>
<dbReference type="FunFam" id="3.40.50.300:FF:000006">
    <property type="entry name" value="DNA-binding transcriptional regulator NtrC"/>
    <property type="match status" value="1"/>
</dbReference>
<dbReference type="PROSITE" id="PS50112">
    <property type="entry name" value="PAS"/>
    <property type="match status" value="1"/>
</dbReference>
<feature type="domain" description="Sigma-54 factor interaction" evidence="6">
    <location>
        <begin position="170"/>
        <end position="400"/>
    </location>
</feature>
<dbReference type="Gene3D" id="3.30.450.20">
    <property type="entry name" value="PAS domain"/>
    <property type="match status" value="1"/>
</dbReference>
<evidence type="ECO:0000259" key="7">
    <source>
        <dbReference type="PROSITE" id="PS50112"/>
    </source>
</evidence>
<dbReference type="Gene3D" id="1.10.10.60">
    <property type="entry name" value="Homeodomain-like"/>
    <property type="match status" value="1"/>
</dbReference>
<dbReference type="GO" id="GO:0005524">
    <property type="term" value="F:ATP binding"/>
    <property type="evidence" value="ECO:0007669"/>
    <property type="project" value="UniProtKB-KW"/>
</dbReference>
<dbReference type="Pfam" id="PF00158">
    <property type="entry name" value="Sigma54_activat"/>
    <property type="match status" value="1"/>
</dbReference>
<name>A0AA41RAC3_9BACT</name>
<keyword evidence="3" id="KW-0805">Transcription regulation</keyword>
<feature type="coiled-coil region" evidence="5">
    <location>
        <begin position="136"/>
        <end position="163"/>
    </location>
</feature>
<dbReference type="GO" id="GO:0006355">
    <property type="term" value="P:regulation of DNA-templated transcription"/>
    <property type="evidence" value="ECO:0007669"/>
    <property type="project" value="InterPro"/>
</dbReference>
<dbReference type="CDD" id="cd00130">
    <property type="entry name" value="PAS"/>
    <property type="match status" value="1"/>
</dbReference>
<dbReference type="CDD" id="cd00009">
    <property type="entry name" value="AAA"/>
    <property type="match status" value="1"/>
</dbReference>
<dbReference type="SUPFAM" id="SSF46689">
    <property type="entry name" value="Homeodomain-like"/>
    <property type="match status" value="1"/>
</dbReference>
<dbReference type="InterPro" id="IPR000014">
    <property type="entry name" value="PAS"/>
</dbReference>
<reference evidence="8" key="1">
    <citation type="submission" date="2022-04" db="EMBL/GenBank/DDBJ databases">
        <title>Desulfatitalea alkaliphila sp. nov., a novel anaerobic sulfate-reducing bacterium isolated from terrestrial mud volcano, Taman Peninsula, Russia.</title>
        <authorList>
            <person name="Khomyakova M.A."/>
            <person name="Merkel A.Y."/>
            <person name="Slobodkin A.I."/>
        </authorList>
    </citation>
    <scope>NUCLEOTIDE SEQUENCE</scope>
    <source>
        <strain evidence="8">M08but</strain>
    </source>
</reference>
<dbReference type="InterPro" id="IPR058031">
    <property type="entry name" value="AAA_lid_NorR"/>
</dbReference>
<evidence type="ECO:0000313" key="8">
    <source>
        <dbReference type="EMBL" id="MCJ8501578.1"/>
    </source>
</evidence>
<dbReference type="Proteomes" id="UP001165427">
    <property type="component" value="Unassembled WGS sequence"/>
</dbReference>
<dbReference type="GO" id="GO:0043565">
    <property type="term" value="F:sequence-specific DNA binding"/>
    <property type="evidence" value="ECO:0007669"/>
    <property type="project" value="InterPro"/>
</dbReference>
<keyword evidence="5" id="KW-0175">Coiled coil</keyword>
<dbReference type="Pfam" id="PF02954">
    <property type="entry name" value="HTH_8"/>
    <property type="match status" value="1"/>
</dbReference>
<dbReference type="InterPro" id="IPR009057">
    <property type="entry name" value="Homeodomain-like_sf"/>
</dbReference>
<dbReference type="PANTHER" id="PTHR32071">
    <property type="entry name" value="TRANSCRIPTIONAL REGULATORY PROTEIN"/>
    <property type="match status" value="1"/>
</dbReference>
<keyword evidence="4" id="KW-0804">Transcription</keyword>
<dbReference type="InterPro" id="IPR027417">
    <property type="entry name" value="P-loop_NTPase"/>
</dbReference>
<dbReference type="SMART" id="SM00382">
    <property type="entry name" value="AAA"/>
    <property type="match status" value="1"/>
</dbReference>
<evidence type="ECO:0000256" key="1">
    <source>
        <dbReference type="ARBA" id="ARBA00022741"/>
    </source>
</evidence>
<dbReference type="SUPFAM" id="SSF52540">
    <property type="entry name" value="P-loop containing nucleoside triphosphate hydrolases"/>
    <property type="match status" value="1"/>
</dbReference>
<dbReference type="Gene3D" id="1.10.8.60">
    <property type="match status" value="1"/>
</dbReference>
<keyword evidence="9" id="KW-1185">Reference proteome</keyword>
<dbReference type="EMBL" id="JALJRB010000015">
    <property type="protein sequence ID" value="MCJ8501578.1"/>
    <property type="molecule type" value="Genomic_DNA"/>
</dbReference>
<evidence type="ECO:0000256" key="3">
    <source>
        <dbReference type="ARBA" id="ARBA00023015"/>
    </source>
</evidence>
<evidence type="ECO:0000256" key="2">
    <source>
        <dbReference type="ARBA" id="ARBA00022840"/>
    </source>
</evidence>
<evidence type="ECO:0000313" key="9">
    <source>
        <dbReference type="Proteomes" id="UP001165427"/>
    </source>
</evidence>
<dbReference type="AlphaFoldDB" id="A0AA41RAC3"/>
<dbReference type="Pfam" id="PF13426">
    <property type="entry name" value="PAS_9"/>
    <property type="match status" value="1"/>
</dbReference>
<gene>
    <name evidence="8" type="ORF">MRX98_13430</name>
</gene>
<evidence type="ECO:0000259" key="6">
    <source>
        <dbReference type="PROSITE" id="PS50045"/>
    </source>
</evidence>
<evidence type="ECO:0000256" key="4">
    <source>
        <dbReference type="ARBA" id="ARBA00023163"/>
    </source>
</evidence>
<sequence>MGKTAVHKTAVPSGDPPNKARVTMKELFQDPHTVGLFLDQFPNGVLITDPDGYVIFINKPYSRFLGLDQQAQIGRHCTEVIATSRMHIVGKTGQAEINAAMLIQGENIVVQRIPIIKEGRKLAVFGLVMFHCIQDFHKLGNKLKLLESKVEIYEKELRALRQTRYTVESIIGDSESQQRLKQLVFRAAANNLTVLITGESGCGKELYAQAIHNAGPRRLKPFVRINASAIPAELLESELFGYEKGAFTGAKSSGKRGKFHMAHQGTLFLDEIGDLPPAIQPKLLRVLEEKEFDMVGGTAPVHSDFRLVAATNRNLEAMVEERRFRSDLYYRLNVFNIHIPPLRERPDDILPQARFFLNDLAEEWSIATPTLAPETEKVLKAYPWPGNSRELRHILQRTMATLDNDTIHPGDLPLHLLTRACPSHPMAVSPLKKTVQDAEIKAIQAALKACDNNKAKAAKMLSIHRTLLYRRMKQLGMEI</sequence>
<dbReference type="RefSeq" id="WP_246909678.1">
    <property type="nucleotide sequence ID" value="NZ_JALJRB010000015.1"/>
</dbReference>
<dbReference type="PRINTS" id="PR01590">
    <property type="entry name" value="HTHFIS"/>
</dbReference>
<protein>
    <submittedName>
        <fullName evidence="8">Sigma 54-interacting transcriptional regulator</fullName>
    </submittedName>
</protein>
<dbReference type="InterPro" id="IPR003593">
    <property type="entry name" value="AAA+_ATPase"/>
</dbReference>
<dbReference type="SUPFAM" id="SSF55785">
    <property type="entry name" value="PYP-like sensor domain (PAS domain)"/>
    <property type="match status" value="1"/>
</dbReference>